<dbReference type="EMBL" id="AP022587">
    <property type="protein sequence ID" value="BBY22932.1"/>
    <property type="molecule type" value="Genomic_DNA"/>
</dbReference>
<feature type="compositionally biased region" description="Polar residues" evidence="1">
    <location>
        <begin position="94"/>
        <end position="110"/>
    </location>
</feature>
<feature type="region of interest" description="Disordered" evidence="1">
    <location>
        <begin position="1"/>
        <end position="20"/>
    </location>
</feature>
<feature type="compositionally biased region" description="Polar residues" evidence="1">
    <location>
        <begin position="1"/>
        <end position="13"/>
    </location>
</feature>
<organism evidence="3 4">
    <name type="scientific">Mycobacterium stomatepiae</name>
    <dbReference type="NCBI Taxonomy" id="470076"/>
    <lineage>
        <taxon>Bacteria</taxon>
        <taxon>Bacillati</taxon>
        <taxon>Actinomycetota</taxon>
        <taxon>Actinomycetes</taxon>
        <taxon>Mycobacteriales</taxon>
        <taxon>Mycobacteriaceae</taxon>
        <taxon>Mycobacterium</taxon>
        <taxon>Mycobacterium simiae complex</taxon>
    </lineage>
</organism>
<evidence type="ECO:0000313" key="4">
    <source>
        <dbReference type="Proteomes" id="UP000467130"/>
    </source>
</evidence>
<feature type="domain" description="ADP ribosyltransferase" evidence="2">
    <location>
        <begin position="3"/>
        <end position="74"/>
    </location>
</feature>
<dbReference type="KEGG" id="msto:MSTO_31370"/>
<dbReference type="Pfam" id="PF03496">
    <property type="entry name" value="ADPrib_exo_Tox"/>
    <property type="match status" value="1"/>
</dbReference>
<dbReference type="AlphaFoldDB" id="A0A7I7QA17"/>
<protein>
    <recommendedName>
        <fullName evidence="2">ADP ribosyltransferase domain-containing protein</fullName>
    </recommendedName>
</protein>
<evidence type="ECO:0000313" key="3">
    <source>
        <dbReference type="EMBL" id="BBY22932.1"/>
    </source>
</evidence>
<gene>
    <name evidence="3" type="ORF">MSTO_31370</name>
</gene>
<dbReference type="Gene3D" id="3.90.176.10">
    <property type="entry name" value="Toxin ADP-ribosyltransferase, Chain A, domain 1"/>
    <property type="match status" value="1"/>
</dbReference>
<feature type="region of interest" description="Disordered" evidence="1">
    <location>
        <begin position="77"/>
        <end position="120"/>
    </location>
</feature>
<accession>A0A7I7QA17</accession>
<reference evidence="3 4" key="1">
    <citation type="journal article" date="2019" name="Emerg. Microbes Infect.">
        <title>Comprehensive subspecies identification of 175 nontuberculous mycobacteria species based on 7547 genomic profiles.</title>
        <authorList>
            <person name="Matsumoto Y."/>
            <person name="Kinjo T."/>
            <person name="Motooka D."/>
            <person name="Nabeya D."/>
            <person name="Jung N."/>
            <person name="Uechi K."/>
            <person name="Horii T."/>
            <person name="Iida T."/>
            <person name="Fujita J."/>
            <person name="Nakamura S."/>
        </authorList>
    </citation>
    <scope>NUCLEOTIDE SEQUENCE [LARGE SCALE GENOMIC DNA]</scope>
    <source>
        <strain evidence="3 4">JCM 17783</strain>
    </source>
</reference>
<dbReference type="Proteomes" id="UP000467130">
    <property type="component" value="Chromosome"/>
</dbReference>
<evidence type="ECO:0000256" key="1">
    <source>
        <dbReference type="SAM" id="MobiDB-lite"/>
    </source>
</evidence>
<feature type="compositionally biased region" description="Basic and acidic residues" evidence="1">
    <location>
        <begin position="82"/>
        <end position="92"/>
    </location>
</feature>
<dbReference type="InterPro" id="IPR003540">
    <property type="entry name" value="ADP-ribosyltransferase"/>
</dbReference>
<proteinExistence type="predicted"/>
<evidence type="ECO:0000259" key="2">
    <source>
        <dbReference type="Pfam" id="PF03496"/>
    </source>
</evidence>
<keyword evidence="4" id="KW-1185">Reference proteome</keyword>
<dbReference type="GO" id="GO:0005576">
    <property type="term" value="C:extracellular region"/>
    <property type="evidence" value="ECO:0007669"/>
    <property type="project" value="InterPro"/>
</dbReference>
<sequence length="166" mass="18145">MVTESAFVSTSTDPAVAGSPAFPGNTEIRILFTNTGRDISTYSVHPGEREMLFPSGSKFYILTRTTKPQTGRKIVEMTDVGPPHDQHSERAKGASTTSEKIAGKTFSTPEQAGVTPPSDTQLAHARRAFDEFQNKVDAVAPENIVQQVSPKFWDDISGTEYDPKNR</sequence>
<name>A0A7I7QA17_9MYCO</name>
<dbReference type="PROSITE" id="PS51996">
    <property type="entry name" value="TR_MART"/>
    <property type="match status" value="1"/>
</dbReference>
<dbReference type="SUPFAM" id="SSF56399">
    <property type="entry name" value="ADP-ribosylation"/>
    <property type="match status" value="1"/>
</dbReference>